<organism evidence="1 2">
    <name type="scientific">Periplaneta americana</name>
    <name type="common">American cockroach</name>
    <name type="synonym">Blatta americana</name>
    <dbReference type="NCBI Taxonomy" id="6978"/>
    <lineage>
        <taxon>Eukaryota</taxon>
        <taxon>Metazoa</taxon>
        <taxon>Ecdysozoa</taxon>
        <taxon>Arthropoda</taxon>
        <taxon>Hexapoda</taxon>
        <taxon>Insecta</taxon>
        <taxon>Pterygota</taxon>
        <taxon>Neoptera</taxon>
        <taxon>Polyneoptera</taxon>
        <taxon>Dictyoptera</taxon>
        <taxon>Blattodea</taxon>
        <taxon>Blattoidea</taxon>
        <taxon>Blattidae</taxon>
        <taxon>Blattinae</taxon>
        <taxon>Periplaneta</taxon>
    </lineage>
</organism>
<keyword evidence="2" id="KW-1185">Reference proteome</keyword>
<comment type="caution">
    <text evidence="1">The sequence shown here is derived from an EMBL/GenBank/DDBJ whole genome shotgun (WGS) entry which is preliminary data.</text>
</comment>
<reference evidence="1 2" key="1">
    <citation type="journal article" date="2022" name="Allergy">
        <title>Genome assembly and annotation of Periplaneta americana reveal a comprehensive cockroach allergen profile.</title>
        <authorList>
            <person name="Wang L."/>
            <person name="Xiong Q."/>
            <person name="Saelim N."/>
            <person name="Wang L."/>
            <person name="Nong W."/>
            <person name="Wan A.T."/>
            <person name="Shi M."/>
            <person name="Liu X."/>
            <person name="Cao Q."/>
            <person name="Hui J.H.L."/>
            <person name="Sookrung N."/>
            <person name="Leung T.F."/>
            <person name="Tungtrongchitr A."/>
            <person name="Tsui S.K.W."/>
        </authorList>
    </citation>
    <scope>NUCLEOTIDE SEQUENCE [LARGE SCALE GENOMIC DNA]</scope>
    <source>
        <strain evidence="1">PWHHKU_190912</strain>
    </source>
</reference>
<dbReference type="PANTHER" id="PTHR19446">
    <property type="entry name" value="REVERSE TRANSCRIPTASES"/>
    <property type="match status" value="1"/>
</dbReference>
<dbReference type="SUPFAM" id="SSF56672">
    <property type="entry name" value="DNA/RNA polymerases"/>
    <property type="match status" value="1"/>
</dbReference>
<accession>A0ABQ8TS83</accession>
<name>A0ABQ8TS83_PERAM</name>
<evidence type="ECO:0008006" key="3">
    <source>
        <dbReference type="Google" id="ProtNLM"/>
    </source>
</evidence>
<proteinExistence type="predicted"/>
<gene>
    <name evidence="1" type="ORF">ANN_10460</name>
</gene>
<dbReference type="EMBL" id="JAJSOF020000005">
    <property type="protein sequence ID" value="KAJ4448444.1"/>
    <property type="molecule type" value="Genomic_DNA"/>
</dbReference>
<dbReference type="InterPro" id="IPR043502">
    <property type="entry name" value="DNA/RNA_pol_sf"/>
</dbReference>
<protein>
    <recommendedName>
        <fullName evidence="3">Reverse transcriptase domain-containing protein</fullName>
    </recommendedName>
</protein>
<dbReference type="Proteomes" id="UP001148838">
    <property type="component" value="Unassembled WGS sequence"/>
</dbReference>
<evidence type="ECO:0000313" key="1">
    <source>
        <dbReference type="EMBL" id="KAJ4448444.1"/>
    </source>
</evidence>
<sequence>MVGLCEGGNEHPGSLKAIGLYENGDWPEDFTKAVLLPVPKKNNAKKCDEFRTISLISHTAKILLQILNRRLYSKMEKQLEEEQFGFRKGKETWPLRRNEEELIEAFEMWMWRTMERVKWTDIIKNEIVLEREKCSKYHIREGAEIDQLITERGEEELAGVCRQDGKTPSSVVR</sequence>
<evidence type="ECO:0000313" key="2">
    <source>
        <dbReference type="Proteomes" id="UP001148838"/>
    </source>
</evidence>